<evidence type="ECO:0000256" key="1">
    <source>
        <dbReference type="SAM" id="MobiDB-lite"/>
    </source>
</evidence>
<dbReference type="RefSeq" id="WP_209147259.1">
    <property type="nucleotide sequence ID" value="NZ_JAGHKP010000003.1"/>
</dbReference>
<protein>
    <submittedName>
        <fullName evidence="2">Phage tail tape measure protein</fullName>
    </submittedName>
</protein>
<gene>
    <name evidence="2" type="ORF">J7I43_18080</name>
</gene>
<sequence>MNISTGAGTLSGNLSVKIFDVTPTSVAVKLGTGSELRFFIPLSDPLNKKAYDSVWRGNFSQYENMLLQGGTASRVMVEAFCIDLSENNIDLFVRSDQSCLINDGMLILPPPDDESIGFSQDLAFNRIKLTPGGGIRLLLEPQFKYLPFFPDMISVREEIIQRKQEIQLKYQMALVNGVLCLEKLPDAGSRAKWVGKPFSTWEPMLLIPNLSDGNSYPLALKPGSGDFGISFRSGHDVLQNDTSPQSYEKTIRGLSIDEIPNGTLHELSFKTIDWERKERQLYGVKFGNSENKEALESPFWLMSSGEVKVNDDPPAVVYSSAKGAWFERTGANPPNISLKTQPVTLGNESIYHILTIALKPQEWTFHTQYEERESFTPAGAVAGSQVFNIDSRKFKTQTTDPFELPATDLLLGASNISDPSGKNVTQILSDVQQKIARLNDRFKTFTSVPENQEHIQGFARTYNGAAPLTADTVFLSPMAKAEHLADVLPGDVQIRPNTVTFAHGEYRGLKRALLPPAKKTKMAAITAQNIFDRLHHLWNDYLFLMEGTADPALKKAATAIQRIRIYLENLQDEQEMSELRVHFRDDIYYRLKLEILAPSNAAIAACLHRIKTLVNGNLNAIPGLGKRLKQVQQKVEDLTAATLKTEWNKGWSALTTEADKVLYALFDVVYKQFDRSILNKLLEIAYATGTAHTCIREEVTNVFSYLQITQTELDAFRETVEEEIDELLSEVMQGADPYLDDLKELWEKVDPAETGCAEMALDEMKAVYGPHFGVKTFANILKDLKRGNSTTKATAEKVIRCLEQRLKQKIRKALLKAWEDIAAGPWATIEAWLNENFEEYQEDIWAFYSFILEAEQIKARVEQYLVTIKKIAAITKPADLKALKTDPGFKEIYDEASRVIQKEYGDDLRNLENIPQQEFEKLVDRHWEKILFVALTLQYVIDEYHYWKDIIARLKTAVDDIRFSITRFITDLNDDAKRKAMLRVLVRYLLEKYQVQLSLADLRVDPPQYIVYSKHLSFNTSQEFKKKMETLLKKLHLQKLVLCKMGGDKQWDQSFSESSVYILKLGNDMDMRTILQEINNTNKKPGLRNGPFNDERLSDKEEKSPLQQLIDDLHPDMKESKWRGIFIYKPFADIRRDKLLGDLLGKSSLQMQYAAIGGTSYPEPGKPPEIPFNIYARVKEEAQKMEMELGGREETKPDAHLTLVKFDALIKNTRLEYGDAILQLDFLNVFSKKYPCAKNDRIMIRGTVPAQAPGDNTPRDFEFAVTFEPQREFKDLPGFLDSLQLRGIKASRQAGRSVLEIDATLRFREFGPVKYVKYLSLRNFYIILPSSANGTENPAGKPRGVNFDIGAIDFLLDKPRPVNFWGMELRPRGMGYIKRYEGALAQNFSSNIIWMSGAEPPQGNSLTYLKVDVQFSKLPALGGVNVKDLKLEGVLAVGVKNSKPDPAKPFFGIAGLNAKEISIDLFRFISLYIKDLLIQKGTIGPGNMPVTFMGARQIDLKILDWSPLGKNAEFGLAFLHNDPEGNTADQNASPRTGMIAAYSKPGGARIGVLRLHWVLLANNIGFSTDILNHLLSPAKGDDKPMKDMMERIFKGIQQSKHGQSFKDIFFTPNSGWLFGVSFAIAGILDRCTLILHDQYYYGIMIASKQAWFKELFGVDALSLAYIPGPVKQMDRFRTEFSLPRLDLMGPMQSGLVALEGNLNRDALIDFGFPWKSGNTYLWHRTFSYAAGIYETRFGFYFEKRTDVAVRGEQTITIGAGVALSYGYKVGARSPFAWAEAGISVTVILMGSVTFQFEKGGSEITLFKGSLQKIEVIGVIGIYAYAKGGINYWVLTAEIKAEVVAALAGHLIYMPQGNSSLTFTATLSVSYSASCRVKMGFIKITVSVSGSFSYDVSGRIALN</sequence>
<dbReference type="EMBL" id="JAGHKP010000003">
    <property type="protein sequence ID" value="MBO9154140.1"/>
    <property type="molecule type" value="Genomic_DNA"/>
</dbReference>
<dbReference type="Proteomes" id="UP000679126">
    <property type="component" value="Unassembled WGS sequence"/>
</dbReference>
<organism evidence="2 3">
    <name type="scientific">Chitinophaga chungangae</name>
    <dbReference type="NCBI Taxonomy" id="2821488"/>
    <lineage>
        <taxon>Bacteria</taxon>
        <taxon>Pseudomonadati</taxon>
        <taxon>Bacteroidota</taxon>
        <taxon>Chitinophagia</taxon>
        <taxon>Chitinophagales</taxon>
        <taxon>Chitinophagaceae</taxon>
        <taxon>Chitinophaga</taxon>
    </lineage>
</organism>
<evidence type="ECO:0000313" key="3">
    <source>
        <dbReference type="Proteomes" id="UP000679126"/>
    </source>
</evidence>
<name>A0ABS3YHG9_9BACT</name>
<accession>A0ABS3YHG9</accession>
<keyword evidence="3" id="KW-1185">Reference proteome</keyword>
<evidence type="ECO:0000313" key="2">
    <source>
        <dbReference type="EMBL" id="MBO9154140.1"/>
    </source>
</evidence>
<feature type="region of interest" description="Disordered" evidence="1">
    <location>
        <begin position="1082"/>
        <end position="1101"/>
    </location>
</feature>
<reference evidence="3" key="1">
    <citation type="submission" date="2021-03" db="EMBL/GenBank/DDBJ databases">
        <title>Assistant Professor.</title>
        <authorList>
            <person name="Huq M.A."/>
        </authorList>
    </citation>
    <scope>NUCLEOTIDE SEQUENCE [LARGE SCALE GENOMIC DNA]</scope>
    <source>
        <strain evidence="3">MAH-28</strain>
    </source>
</reference>
<proteinExistence type="predicted"/>
<comment type="caution">
    <text evidence="2">The sequence shown here is derived from an EMBL/GenBank/DDBJ whole genome shotgun (WGS) entry which is preliminary data.</text>
</comment>